<proteinExistence type="inferred from homology"/>
<evidence type="ECO:0000256" key="4">
    <source>
        <dbReference type="ARBA" id="ARBA00022759"/>
    </source>
</evidence>
<accession>A0A644W528</accession>
<dbReference type="GO" id="GO:0051607">
    <property type="term" value="P:defense response to virus"/>
    <property type="evidence" value="ECO:0007669"/>
    <property type="project" value="UniProtKB-KW"/>
</dbReference>
<keyword evidence="3" id="KW-0540">Nuclease</keyword>
<dbReference type="InterPro" id="IPR052216">
    <property type="entry name" value="CRISPR_Csm3_endoribonuclease"/>
</dbReference>
<comment type="similarity">
    <text evidence="1">Belongs to the CRISPR-associated Csm3 family.</text>
</comment>
<evidence type="ECO:0000256" key="3">
    <source>
        <dbReference type="ARBA" id="ARBA00022722"/>
    </source>
</evidence>
<organism evidence="10">
    <name type="scientific">bioreactor metagenome</name>
    <dbReference type="NCBI Taxonomy" id="1076179"/>
    <lineage>
        <taxon>unclassified sequences</taxon>
        <taxon>metagenomes</taxon>
        <taxon>ecological metagenomes</taxon>
    </lineage>
</organism>
<dbReference type="PANTHER" id="PTHR35579">
    <property type="entry name" value="CRISPR SYSTEM CMS ENDORIBONUCLEASE CSM3"/>
    <property type="match status" value="1"/>
</dbReference>
<evidence type="ECO:0000256" key="1">
    <source>
        <dbReference type="ARBA" id="ARBA00006342"/>
    </source>
</evidence>
<gene>
    <name evidence="10" type="primary">csm3_3</name>
    <name evidence="10" type="ORF">SDC9_44874</name>
</gene>
<evidence type="ECO:0000256" key="5">
    <source>
        <dbReference type="ARBA" id="ARBA00022801"/>
    </source>
</evidence>
<keyword evidence="5" id="KW-0378">Hydrolase</keyword>
<keyword evidence="4" id="KW-0255">Endonuclease</keyword>
<evidence type="ECO:0000256" key="2">
    <source>
        <dbReference type="ARBA" id="ARBA00022150"/>
    </source>
</evidence>
<evidence type="ECO:0000256" key="7">
    <source>
        <dbReference type="ARBA" id="ARBA00023118"/>
    </source>
</evidence>
<keyword evidence="7" id="KW-0051">Antiviral defense</keyword>
<dbReference type="InterPro" id="IPR005537">
    <property type="entry name" value="RAMP_III_fam"/>
</dbReference>
<evidence type="ECO:0000313" key="10">
    <source>
        <dbReference type="EMBL" id="MPL98667.1"/>
    </source>
</evidence>
<comment type="caution">
    <text evidence="10">The sequence shown here is derived from an EMBL/GenBank/DDBJ whole genome shotgun (WGS) entry which is preliminary data.</text>
</comment>
<dbReference type="PANTHER" id="PTHR35579:SF6">
    <property type="entry name" value="DUF324 DOMAIN-CONTAINING PROTEIN"/>
    <property type="match status" value="1"/>
</dbReference>
<dbReference type="GO" id="GO:0016787">
    <property type="term" value="F:hydrolase activity"/>
    <property type="evidence" value="ECO:0007669"/>
    <property type="project" value="UniProtKB-KW"/>
</dbReference>
<dbReference type="GO" id="GO:0004519">
    <property type="term" value="F:endonuclease activity"/>
    <property type="evidence" value="ECO:0007669"/>
    <property type="project" value="UniProtKB-KW"/>
</dbReference>
<dbReference type="AlphaFoldDB" id="A0A644W528"/>
<dbReference type="InterPro" id="IPR013412">
    <property type="entry name" value="CRISPR-assoc_RAMP_Csm3"/>
</dbReference>
<dbReference type="GO" id="GO:0003723">
    <property type="term" value="F:RNA binding"/>
    <property type="evidence" value="ECO:0007669"/>
    <property type="project" value="UniProtKB-KW"/>
</dbReference>
<reference evidence="10" key="1">
    <citation type="submission" date="2019-08" db="EMBL/GenBank/DDBJ databases">
        <authorList>
            <person name="Kucharzyk K."/>
            <person name="Murdoch R.W."/>
            <person name="Higgins S."/>
            <person name="Loffler F."/>
        </authorList>
    </citation>
    <scope>NUCLEOTIDE SEQUENCE</scope>
</reference>
<dbReference type="Pfam" id="PF03787">
    <property type="entry name" value="RAMPs"/>
    <property type="match status" value="1"/>
</dbReference>
<keyword evidence="6" id="KW-0694">RNA-binding</keyword>
<evidence type="ECO:0000259" key="9">
    <source>
        <dbReference type="Pfam" id="PF03787"/>
    </source>
</evidence>
<feature type="domain" description="CRISPR type III-associated protein" evidence="9">
    <location>
        <begin position="16"/>
        <end position="211"/>
    </location>
</feature>
<dbReference type="EMBL" id="VSSQ01000621">
    <property type="protein sequence ID" value="MPL98667.1"/>
    <property type="molecule type" value="Genomic_DNA"/>
</dbReference>
<evidence type="ECO:0000256" key="6">
    <source>
        <dbReference type="ARBA" id="ARBA00022884"/>
    </source>
</evidence>
<name>A0A644W528_9ZZZZ</name>
<sequence>MGTFKLKAIHVIRGSIVVKTGLHIGAGNDRIEIGGMDNPIIRNPADNMPYIPGSSIKGKMRSLLEIAYDKVAVNQGKPCSCGNPHCPVCRVFGTAIDKRKDDEAMERGPTRIIVRDAMISEESKHKFKSAIVEEKNENNLNRITAEATPRPVERVVPGVSFDFEIAYRVFDIKNDDGKTDESFFKSTVLGGLALLQKDYLGGGGSRGSGRIVFVGLKDETGAEVLLPDPEVVLEV</sequence>
<evidence type="ECO:0000256" key="8">
    <source>
        <dbReference type="ARBA" id="ARBA00033183"/>
    </source>
</evidence>
<protein>
    <recommendedName>
        <fullName evidence="2">CRISPR system Cms endoribonuclease Csm3</fullName>
    </recommendedName>
    <alternativeName>
        <fullName evidence="8">CRISPR type III A-associated RAMP protein Csm3</fullName>
    </alternativeName>
</protein>
<dbReference type="NCBIfam" id="TIGR02582">
    <property type="entry name" value="cas7_TM1809"/>
    <property type="match status" value="1"/>
</dbReference>